<feature type="domain" description="Tetracyclin repressor-like C-terminal" evidence="3">
    <location>
        <begin position="13"/>
        <end position="55"/>
    </location>
</feature>
<dbReference type="RefSeq" id="WP_185142657.1">
    <property type="nucleotide sequence ID" value="NZ_JACJVP010000018.1"/>
</dbReference>
<proteinExistence type="predicted"/>
<dbReference type="Proteomes" id="UP000547209">
    <property type="component" value="Unassembled WGS sequence"/>
</dbReference>
<dbReference type="EMBL" id="JACJVP010000018">
    <property type="protein sequence ID" value="MBB6671170.1"/>
    <property type="molecule type" value="Genomic_DNA"/>
</dbReference>
<reference evidence="4 5" key="1">
    <citation type="submission" date="2020-08" db="EMBL/GenBank/DDBJ databases">
        <title>Cohnella phylogeny.</title>
        <authorList>
            <person name="Dunlap C."/>
        </authorList>
    </citation>
    <scope>NUCLEOTIDE SEQUENCE [LARGE SCALE GENOMIC DNA]</scope>
    <source>
        <strain evidence="4 5">DSM 28246</strain>
    </source>
</reference>
<evidence type="ECO:0000256" key="1">
    <source>
        <dbReference type="ARBA" id="ARBA00023015"/>
    </source>
</evidence>
<dbReference type="AlphaFoldDB" id="A0A7X0VEM4"/>
<dbReference type="InterPro" id="IPR011075">
    <property type="entry name" value="TetR_C"/>
</dbReference>
<protein>
    <recommendedName>
        <fullName evidence="3">Tetracyclin repressor-like C-terminal domain-containing protein</fullName>
    </recommendedName>
</protein>
<dbReference type="Pfam" id="PF16925">
    <property type="entry name" value="TetR_C_13"/>
    <property type="match status" value="1"/>
</dbReference>
<keyword evidence="1" id="KW-0805">Transcription regulation</keyword>
<keyword evidence="5" id="KW-1185">Reference proteome</keyword>
<organism evidence="4 5">
    <name type="scientific">Cohnella nanjingensis</name>
    <dbReference type="NCBI Taxonomy" id="1387779"/>
    <lineage>
        <taxon>Bacteria</taxon>
        <taxon>Bacillati</taxon>
        <taxon>Bacillota</taxon>
        <taxon>Bacilli</taxon>
        <taxon>Bacillales</taxon>
        <taxon>Paenibacillaceae</taxon>
        <taxon>Cohnella</taxon>
    </lineage>
</organism>
<dbReference type="Gene3D" id="1.10.357.10">
    <property type="entry name" value="Tetracycline Repressor, domain 2"/>
    <property type="match status" value="1"/>
</dbReference>
<evidence type="ECO:0000259" key="3">
    <source>
        <dbReference type="Pfam" id="PF16925"/>
    </source>
</evidence>
<gene>
    <name evidence="4" type="ORF">H7C19_10765</name>
</gene>
<keyword evidence="2" id="KW-0804">Transcription</keyword>
<dbReference type="InterPro" id="IPR036271">
    <property type="entry name" value="Tet_transcr_reg_TetR-rel_C_sf"/>
</dbReference>
<sequence length="70" mass="7742">MAHQEIAVPLALRGEFKDDLDVEALAGFTLASKEGSIMMSKLEGSNRHVRTNRASFAAYLEQCCLRRAES</sequence>
<comment type="caution">
    <text evidence="4">The sequence shown here is derived from an EMBL/GenBank/DDBJ whole genome shotgun (WGS) entry which is preliminary data.</text>
</comment>
<name>A0A7X0VEM4_9BACL</name>
<evidence type="ECO:0000313" key="5">
    <source>
        <dbReference type="Proteomes" id="UP000547209"/>
    </source>
</evidence>
<dbReference type="SUPFAM" id="SSF48498">
    <property type="entry name" value="Tetracyclin repressor-like, C-terminal domain"/>
    <property type="match status" value="1"/>
</dbReference>
<evidence type="ECO:0000313" key="4">
    <source>
        <dbReference type="EMBL" id="MBB6671170.1"/>
    </source>
</evidence>
<evidence type="ECO:0000256" key="2">
    <source>
        <dbReference type="ARBA" id="ARBA00023163"/>
    </source>
</evidence>
<accession>A0A7X0VEM4</accession>